<keyword evidence="1" id="KW-0677">Repeat</keyword>
<dbReference type="FunFam" id="3.40.50.10190:FF:000018">
    <property type="entry name" value="DNA topoisomerase 2-binding protein 1"/>
    <property type="match status" value="1"/>
</dbReference>
<protein>
    <recommendedName>
        <fullName evidence="3">BRCT domain-containing protein</fullName>
    </recommendedName>
</protein>
<dbReference type="CDD" id="cd17738">
    <property type="entry name" value="BRCT_TopBP1_rpt7"/>
    <property type="match status" value="1"/>
</dbReference>
<dbReference type="GO" id="GO:0033314">
    <property type="term" value="P:mitotic DNA replication checkpoint signaling"/>
    <property type="evidence" value="ECO:0007669"/>
    <property type="project" value="TreeGrafter"/>
</dbReference>
<dbReference type="GO" id="GO:0006270">
    <property type="term" value="P:DNA replication initiation"/>
    <property type="evidence" value="ECO:0007669"/>
    <property type="project" value="TreeGrafter"/>
</dbReference>
<dbReference type="Gene3D" id="3.40.50.10190">
    <property type="entry name" value="BRCT domain"/>
    <property type="match status" value="8"/>
</dbReference>
<feature type="domain" description="BRCT" evidence="3">
    <location>
        <begin position="557"/>
        <end position="644"/>
    </location>
</feature>
<evidence type="ECO:0000256" key="2">
    <source>
        <dbReference type="SAM" id="MobiDB-lite"/>
    </source>
</evidence>
<accession>A0A6G0TLG9</accession>
<dbReference type="Pfam" id="PF00533">
    <property type="entry name" value="BRCT"/>
    <property type="match status" value="2"/>
</dbReference>
<keyword evidence="5" id="KW-1185">Reference proteome</keyword>
<dbReference type="InterPro" id="IPR036420">
    <property type="entry name" value="BRCT_dom_sf"/>
</dbReference>
<feature type="domain" description="BRCT" evidence="3">
    <location>
        <begin position="110"/>
        <end position="181"/>
    </location>
</feature>
<gene>
    <name evidence="4" type="ORF">AGLY_008153</name>
</gene>
<dbReference type="Proteomes" id="UP000475862">
    <property type="component" value="Unassembled WGS sequence"/>
</dbReference>
<reference evidence="4 5" key="1">
    <citation type="submission" date="2019-08" db="EMBL/GenBank/DDBJ databases">
        <title>The genome of the soybean aphid Biotype 1, its phylome, world population structure and adaptation to the North American continent.</title>
        <authorList>
            <person name="Giordano R."/>
            <person name="Donthu R.K."/>
            <person name="Hernandez A.G."/>
            <person name="Wright C.L."/>
            <person name="Zimin A.V."/>
        </authorList>
    </citation>
    <scope>NUCLEOTIDE SEQUENCE [LARGE SCALE GENOMIC DNA]</scope>
    <source>
        <tissue evidence="4">Whole aphids</tissue>
    </source>
</reference>
<name>A0A6G0TLG9_APHGL</name>
<evidence type="ECO:0000259" key="3">
    <source>
        <dbReference type="PROSITE" id="PS50172"/>
    </source>
</evidence>
<dbReference type="InterPro" id="IPR001357">
    <property type="entry name" value="BRCT_dom"/>
</dbReference>
<dbReference type="PANTHER" id="PTHR13561">
    <property type="entry name" value="DNA REPLICATION REGULATOR DPB11-RELATED"/>
    <property type="match status" value="1"/>
</dbReference>
<proteinExistence type="predicted"/>
<feature type="region of interest" description="Disordered" evidence="2">
    <location>
        <begin position="952"/>
        <end position="996"/>
    </location>
</feature>
<dbReference type="EMBL" id="VYZN01000027">
    <property type="protein sequence ID" value="KAE9534861.1"/>
    <property type="molecule type" value="Genomic_DNA"/>
</dbReference>
<dbReference type="SUPFAM" id="SSF52113">
    <property type="entry name" value="BRCT domain"/>
    <property type="match status" value="6"/>
</dbReference>
<evidence type="ECO:0000313" key="5">
    <source>
        <dbReference type="Proteomes" id="UP000475862"/>
    </source>
</evidence>
<dbReference type="Pfam" id="PF12738">
    <property type="entry name" value="PTCB-BRCT"/>
    <property type="match status" value="2"/>
</dbReference>
<evidence type="ECO:0000256" key="1">
    <source>
        <dbReference type="ARBA" id="ARBA00022737"/>
    </source>
</evidence>
<dbReference type="CDD" id="cd17731">
    <property type="entry name" value="BRCT_TopBP1_rpt2_like"/>
    <property type="match status" value="1"/>
</dbReference>
<dbReference type="SMART" id="SM00292">
    <property type="entry name" value="BRCT"/>
    <property type="match status" value="7"/>
</dbReference>
<feature type="domain" description="BRCT" evidence="3">
    <location>
        <begin position="381"/>
        <end position="471"/>
    </location>
</feature>
<dbReference type="OrthoDB" id="251770at2759"/>
<dbReference type="GO" id="GO:0007095">
    <property type="term" value="P:mitotic G2 DNA damage checkpoint signaling"/>
    <property type="evidence" value="ECO:0007669"/>
    <property type="project" value="TreeGrafter"/>
</dbReference>
<dbReference type="InterPro" id="IPR059215">
    <property type="entry name" value="BRCT2_TopBP1-like"/>
</dbReference>
<comment type="caution">
    <text evidence="4">The sequence shown here is derived from an EMBL/GenBank/DDBJ whole genome shotgun (WGS) entry which is preliminary data.</text>
</comment>
<feature type="domain" description="BRCT" evidence="3">
    <location>
        <begin position="1074"/>
        <end position="1155"/>
    </location>
</feature>
<sequence length="1287" mass="144970">MWSSKKNTIQVFFVLTEDKTDIENMSETMQLAFHDCNNHELTTNVISESDVCSMKSLKKSQVFVYENFEGPAFRHVLMAAKQNKAVIVSPICLRTCFIEAISIPENNSPIYTMAMRDIVLSISNLSPKEKERVKEKVERMGGIFSHNLRDSTTHLMVGKAGSTKHIKAIENGINIMTEEWVDAVWEESLICNIVATETKFDKYKCPPFYKLEITTSGLEGKDREKLITLIDANGGKYTPQMKKDETNILIIMKPTGQKFTYAQQWGLLCLKPSWIYDSVQKGYIIDTQDYIVKNSMLSSTPASSNVKPNFSQNDISEIVAEPKSTIEETINNCEMLKRQKINNHRSQENCTTPKKNNGQYHSKQINYRDILNDLSLAEVKKAGTILDGCKIYFSGFTLSEEEKLKRIVISTGGIRYTELNASITHIVVGDFSASLAKLLHSIQEKPHVVSFNWLLESINLKCTAPEEQFLAMDSSHSFTPESPSPLSKKGLYMMKNSTLSQPKVVDKPKLQTSSTNNPPLDNFIDQYLNVETTNFDDTQSEKSSCTTQDTMSTQDSKLESVLEGLTILLHDLDSHQLPSIKSKIISMGGVAVNTRSYRGKINYVVVPIVFNEKSLSINATIVSCLWIEDCYNNVEQIPVEYYHKPVIFSGSTPLKSCVISITNYTGSERYFLKEVSLLLGANFQDALSRKTKPDDNIMMTTHLICSTPEGPKYEASVKWGVPVVSKEWLLKCVTCKRRLPENKFPIVSNANKSSILDSTFSSSSKVKNDINNDSSTSFTQKLTILAIQENDIDSELAVPLKDTEDDIEPPLKKKCSMEIMVPTSQVLDSPSNKYKPAIARLRSSCSTPVASKSFIENLKTPDTPYGQIFYNDPVTPETKKKWKKWVDTFPDGADELSQPKLKNRNSTPLTELKRQLWNKSLHPQYPHANSNQQEETNEISSMSINSNDTLKSLSLSYHSPGMSKSLHNTSQLSKVQNNKSNTVSPNIDTKQQSLDKQEFRRTIEELQQDLCASREPEIPLSRTESESQDDYARNSLFKERVVESSQQCSVGWEDPTEQQEKARLKRLSECNKKFILTSVNSSDRQKYENAIEKLGAQVLRSAIFCEDVTHVLMHQPSKSEKYLCSLASGKWILHPSYIDDCLKENCFLPEDKYEWGNPLSDLSLSTPLHAAGYRWRSKIRSGKAAAFSGMKAVLLTSENRYQALKRLIQAGGGMVLDKKELLQSTHCIVDQGFGNIPVPLNEIAVKGILLLAAPFLADFLLKDPSPDPKKCLIPEYQAFYNRLAPNT</sequence>
<feature type="region of interest" description="Disordered" evidence="2">
    <location>
        <begin position="1010"/>
        <end position="1031"/>
    </location>
</feature>
<feature type="domain" description="BRCT" evidence="3">
    <location>
        <begin position="649"/>
        <end position="746"/>
    </location>
</feature>
<dbReference type="PROSITE" id="PS50172">
    <property type="entry name" value="BRCT"/>
    <property type="match status" value="6"/>
</dbReference>
<dbReference type="CDD" id="cd17718">
    <property type="entry name" value="BRCT_TopBP1_rpt3"/>
    <property type="match status" value="1"/>
</dbReference>
<evidence type="ECO:0000313" key="4">
    <source>
        <dbReference type="EMBL" id="KAE9534861.1"/>
    </source>
</evidence>
<dbReference type="Pfam" id="PF16770">
    <property type="entry name" value="RTT107_BRCT_5"/>
    <property type="match status" value="1"/>
</dbReference>
<feature type="domain" description="BRCT" evidence="3">
    <location>
        <begin position="203"/>
        <end position="292"/>
    </location>
</feature>
<organism evidence="4 5">
    <name type="scientific">Aphis glycines</name>
    <name type="common">Soybean aphid</name>
    <dbReference type="NCBI Taxonomy" id="307491"/>
    <lineage>
        <taxon>Eukaryota</taxon>
        <taxon>Metazoa</taxon>
        <taxon>Ecdysozoa</taxon>
        <taxon>Arthropoda</taxon>
        <taxon>Hexapoda</taxon>
        <taxon>Insecta</taxon>
        <taxon>Pterygota</taxon>
        <taxon>Neoptera</taxon>
        <taxon>Paraneoptera</taxon>
        <taxon>Hemiptera</taxon>
        <taxon>Sternorrhyncha</taxon>
        <taxon>Aphidomorpha</taxon>
        <taxon>Aphidoidea</taxon>
        <taxon>Aphididae</taxon>
        <taxon>Aphidini</taxon>
        <taxon>Aphis</taxon>
        <taxon>Aphis</taxon>
    </lineage>
</organism>
<dbReference type="PANTHER" id="PTHR13561:SF20">
    <property type="entry name" value="DNA TOPOISOMERASE 2-BINDING PROTEIN 1"/>
    <property type="match status" value="1"/>
</dbReference>
<feature type="compositionally biased region" description="Polar residues" evidence="2">
    <location>
        <begin position="965"/>
        <end position="992"/>
    </location>
</feature>